<name>A0A382RC90_9ZZZZ</name>
<sequence>MSASGDIRENIEAIEEAYEFMLAYAAQGRAEEGAGADGAQIRTFLIRFSAAVESIAEALEEITQSN</sequence>
<dbReference type="EMBL" id="UINC01120690">
    <property type="protein sequence ID" value="SVC95323.1"/>
    <property type="molecule type" value="Genomic_DNA"/>
</dbReference>
<dbReference type="AlphaFoldDB" id="A0A382RC90"/>
<evidence type="ECO:0000313" key="1">
    <source>
        <dbReference type="EMBL" id="SVC95323.1"/>
    </source>
</evidence>
<organism evidence="1">
    <name type="scientific">marine metagenome</name>
    <dbReference type="NCBI Taxonomy" id="408172"/>
    <lineage>
        <taxon>unclassified sequences</taxon>
        <taxon>metagenomes</taxon>
        <taxon>ecological metagenomes</taxon>
    </lineage>
</organism>
<reference evidence="1" key="1">
    <citation type="submission" date="2018-05" db="EMBL/GenBank/DDBJ databases">
        <authorList>
            <person name="Lanie J.A."/>
            <person name="Ng W.-L."/>
            <person name="Kazmierczak K.M."/>
            <person name="Andrzejewski T.M."/>
            <person name="Davidsen T.M."/>
            <person name="Wayne K.J."/>
            <person name="Tettelin H."/>
            <person name="Glass J.I."/>
            <person name="Rusch D."/>
            <person name="Podicherti R."/>
            <person name="Tsui H.-C.T."/>
            <person name="Winkler M.E."/>
        </authorList>
    </citation>
    <scope>NUCLEOTIDE SEQUENCE</scope>
</reference>
<protein>
    <submittedName>
        <fullName evidence="1">Uncharacterized protein</fullName>
    </submittedName>
</protein>
<proteinExistence type="predicted"/>
<feature type="non-terminal residue" evidence="1">
    <location>
        <position position="66"/>
    </location>
</feature>
<accession>A0A382RC90</accession>
<gene>
    <name evidence="1" type="ORF">METZ01_LOCUS348177</name>
</gene>